<dbReference type="SUPFAM" id="SSF101898">
    <property type="entry name" value="NHL repeat"/>
    <property type="match status" value="1"/>
</dbReference>
<dbReference type="InterPro" id="IPR011042">
    <property type="entry name" value="6-blade_b-propeller_TolB-like"/>
</dbReference>
<proteinExistence type="predicted"/>
<evidence type="ECO:0000313" key="1">
    <source>
        <dbReference type="EMBL" id="KAH3802798.1"/>
    </source>
</evidence>
<organism evidence="1 2">
    <name type="scientific">Dreissena polymorpha</name>
    <name type="common">Zebra mussel</name>
    <name type="synonym">Mytilus polymorpha</name>
    <dbReference type="NCBI Taxonomy" id="45954"/>
    <lineage>
        <taxon>Eukaryota</taxon>
        <taxon>Metazoa</taxon>
        <taxon>Spiralia</taxon>
        <taxon>Lophotrochozoa</taxon>
        <taxon>Mollusca</taxon>
        <taxon>Bivalvia</taxon>
        <taxon>Autobranchia</taxon>
        <taxon>Heteroconchia</taxon>
        <taxon>Euheterodonta</taxon>
        <taxon>Imparidentia</taxon>
        <taxon>Neoheterodontei</taxon>
        <taxon>Myida</taxon>
        <taxon>Dreissenoidea</taxon>
        <taxon>Dreissenidae</taxon>
        <taxon>Dreissena</taxon>
    </lineage>
</organism>
<sequence>MVISKPYSSKIAIAQLRWGNVHVVTELKTRVPYHYVTRNVSLNQYICLSTNNGRIDLLNNDGTLLREISLSSDIKESVQSILRLSNLNVCNLMVTISDCAPNKLMALNLNGEKVFEYNHPDLRGPDQIAVDSSGNVYVTSYNQSIHQISPSGQYIRSLLLGKGIDSSYGLCLNSTFDKIAVGCCVLGHPHLRVYTYT</sequence>
<keyword evidence="2" id="KW-1185">Reference proteome</keyword>
<name>A0A9D4FT95_DREPO</name>
<dbReference type="EMBL" id="JAIWYP010000007">
    <property type="protein sequence ID" value="KAH3802798.1"/>
    <property type="molecule type" value="Genomic_DNA"/>
</dbReference>
<dbReference type="Proteomes" id="UP000828390">
    <property type="component" value="Unassembled WGS sequence"/>
</dbReference>
<dbReference type="Gene3D" id="2.120.10.30">
    <property type="entry name" value="TolB, C-terminal domain"/>
    <property type="match status" value="1"/>
</dbReference>
<dbReference type="AlphaFoldDB" id="A0A9D4FT95"/>
<accession>A0A9D4FT95</accession>
<gene>
    <name evidence="1" type="ORF">DPMN_156482</name>
</gene>
<evidence type="ECO:0000313" key="2">
    <source>
        <dbReference type="Proteomes" id="UP000828390"/>
    </source>
</evidence>
<comment type="caution">
    <text evidence="1">The sequence shown here is derived from an EMBL/GenBank/DDBJ whole genome shotgun (WGS) entry which is preliminary data.</text>
</comment>
<protein>
    <submittedName>
        <fullName evidence="1">Uncharacterized protein</fullName>
    </submittedName>
</protein>
<reference evidence="1" key="1">
    <citation type="journal article" date="2019" name="bioRxiv">
        <title>The Genome of the Zebra Mussel, Dreissena polymorpha: A Resource for Invasive Species Research.</title>
        <authorList>
            <person name="McCartney M.A."/>
            <person name="Auch B."/>
            <person name="Kono T."/>
            <person name="Mallez S."/>
            <person name="Zhang Y."/>
            <person name="Obille A."/>
            <person name="Becker A."/>
            <person name="Abrahante J.E."/>
            <person name="Garbe J."/>
            <person name="Badalamenti J.P."/>
            <person name="Herman A."/>
            <person name="Mangelson H."/>
            <person name="Liachko I."/>
            <person name="Sullivan S."/>
            <person name="Sone E.D."/>
            <person name="Koren S."/>
            <person name="Silverstein K.A.T."/>
            <person name="Beckman K.B."/>
            <person name="Gohl D.M."/>
        </authorList>
    </citation>
    <scope>NUCLEOTIDE SEQUENCE</scope>
    <source>
        <strain evidence="1">Duluth1</strain>
        <tissue evidence="1">Whole animal</tissue>
    </source>
</reference>
<reference evidence="1" key="2">
    <citation type="submission" date="2020-11" db="EMBL/GenBank/DDBJ databases">
        <authorList>
            <person name="McCartney M.A."/>
            <person name="Auch B."/>
            <person name="Kono T."/>
            <person name="Mallez S."/>
            <person name="Becker A."/>
            <person name="Gohl D.M."/>
            <person name="Silverstein K.A.T."/>
            <person name="Koren S."/>
            <person name="Bechman K.B."/>
            <person name="Herman A."/>
            <person name="Abrahante J.E."/>
            <person name="Garbe J."/>
        </authorList>
    </citation>
    <scope>NUCLEOTIDE SEQUENCE</scope>
    <source>
        <strain evidence="1">Duluth1</strain>
        <tissue evidence="1">Whole animal</tissue>
    </source>
</reference>